<dbReference type="EMBL" id="SLZY01000004">
    <property type="protein sequence ID" value="TCS72716.1"/>
    <property type="molecule type" value="Genomic_DNA"/>
</dbReference>
<dbReference type="CDD" id="cd16442">
    <property type="entry name" value="BPL"/>
    <property type="match status" value="1"/>
</dbReference>
<comment type="caution">
    <text evidence="8">The sequence shown here is derived from an EMBL/GenBank/DDBJ whole genome shotgun (WGS) entry which is preliminary data.</text>
</comment>
<dbReference type="InterPro" id="IPR036390">
    <property type="entry name" value="WH_DNA-bd_sf"/>
</dbReference>
<dbReference type="SUPFAM" id="SSF55681">
    <property type="entry name" value="Class II aaRS and biotin synthetases"/>
    <property type="match status" value="1"/>
</dbReference>
<feature type="binding site" evidence="6">
    <location>
        <begin position="85"/>
        <end position="87"/>
    </location>
    <ligand>
        <name>biotin</name>
        <dbReference type="ChEBI" id="CHEBI:57586"/>
    </ligand>
</feature>
<comment type="similarity">
    <text evidence="6">Belongs to the biotin--protein ligase family.</text>
</comment>
<dbReference type="InterPro" id="IPR004143">
    <property type="entry name" value="BPL_LPL_catalytic"/>
</dbReference>
<evidence type="ECO:0000259" key="7">
    <source>
        <dbReference type="PROSITE" id="PS51733"/>
    </source>
</evidence>
<dbReference type="NCBIfam" id="TIGR00121">
    <property type="entry name" value="birA_ligase"/>
    <property type="match status" value="1"/>
</dbReference>
<proteinExistence type="inferred from homology"/>
<dbReference type="InterPro" id="IPR003142">
    <property type="entry name" value="BPL_C"/>
</dbReference>
<dbReference type="HAMAP" id="MF_00978">
    <property type="entry name" value="Bifunct_BirA"/>
    <property type="match status" value="1"/>
</dbReference>
<evidence type="ECO:0000313" key="9">
    <source>
        <dbReference type="Proteomes" id="UP000295135"/>
    </source>
</evidence>
<dbReference type="AlphaFoldDB" id="A0A4R3JYJ5"/>
<gene>
    <name evidence="6" type="primary">birA</name>
    <name evidence="8" type="ORF">EDC61_104132</name>
</gene>
<keyword evidence="6" id="KW-0805">Transcription regulation</keyword>
<keyword evidence="9" id="KW-1185">Reference proteome</keyword>
<dbReference type="EC" id="6.3.4.15" evidence="6"/>
<keyword evidence="2 6" id="KW-0547">Nucleotide-binding</keyword>
<dbReference type="GO" id="GO:0003677">
    <property type="term" value="F:DNA binding"/>
    <property type="evidence" value="ECO:0007669"/>
    <property type="project" value="UniProtKB-UniRule"/>
</dbReference>
<dbReference type="PANTHER" id="PTHR12835">
    <property type="entry name" value="BIOTIN PROTEIN LIGASE"/>
    <property type="match status" value="1"/>
</dbReference>
<evidence type="ECO:0000256" key="4">
    <source>
        <dbReference type="ARBA" id="ARBA00023267"/>
    </source>
</evidence>
<keyword evidence="6" id="KW-0678">Repressor</keyword>
<dbReference type="InterPro" id="IPR045864">
    <property type="entry name" value="aa-tRNA-synth_II/BPL/LPL"/>
</dbReference>
<feature type="binding site" evidence="6">
    <location>
        <position position="180"/>
    </location>
    <ligand>
        <name>biotin</name>
        <dbReference type="ChEBI" id="CHEBI:57586"/>
    </ligand>
</feature>
<keyword evidence="3 6" id="KW-0067">ATP-binding</keyword>
<dbReference type="OrthoDB" id="9807064at2"/>
<evidence type="ECO:0000313" key="8">
    <source>
        <dbReference type="EMBL" id="TCS72716.1"/>
    </source>
</evidence>
<dbReference type="Gene3D" id="3.30.930.10">
    <property type="entry name" value="Bira Bifunctional Protein, Domain 2"/>
    <property type="match status" value="1"/>
</dbReference>
<dbReference type="Gene3D" id="1.10.10.10">
    <property type="entry name" value="Winged helix-like DNA-binding domain superfamily/Winged helix DNA-binding domain"/>
    <property type="match status" value="1"/>
</dbReference>
<dbReference type="Pfam" id="PF02237">
    <property type="entry name" value="BPL_C"/>
    <property type="match status" value="1"/>
</dbReference>
<dbReference type="InterPro" id="IPR004408">
    <property type="entry name" value="Biotin_CoA_COase_ligase"/>
</dbReference>
<reference evidence="8 9" key="1">
    <citation type="submission" date="2019-03" db="EMBL/GenBank/DDBJ databases">
        <title>Genomic Encyclopedia of Type Strains, Phase IV (KMG-IV): sequencing the most valuable type-strain genomes for metagenomic binning, comparative biology and taxonomic classification.</title>
        <authorList>
            <person name="Goeker M."/>
        </authorList>
    </citation>
    <scope>NUCLEOTIDE SEQUENCE [LARGE SCALE GENOMIC DNA]</scope>
    <source>
        <strain evidence="8 9">DSM 103923</strain>
    </source>
</reference>
<sequence length="320" mass="35123">MFRVLRQLSGEEFRSGEAIAERLGISRASVHNAVRQAQDLGVEIYSVRGRGYRLVHPHSWLDLDAVEPVAESLGYRLHVHDQVDSTNSRLMALGQAGAEHKTVLAAEWQTGGKGRRGRAWLSPLGGGLAFSVLWRFSRTASDLSCLSLAVGLGLVRALRELGLADVQLKWPNDVLHRDRKLAGVLIELQGEAQGPSMAVIGVGLNVRLPEPLRAEIEQPVTDLMEGLGEPVDRNHLLVECLRQLDQVLVHYEQDGFAGLRAEWEASHAFHGREARMIAAQGESWRGRVAGIDEAGALLLDTETGQRRFYSGELSLRGVTA</sequence>
<dbReference type="Pfam" id="PF08279">
    <property type="entry name" value="HTH_11"/>
    <property type="match status" value="1"/>
</dbReference>
<dbReference type="GO" id="GO:0004077">
    <property type="term" value="F:biotin--[biotin carboxyl-carrier protein] ligase activity"/>
    <property type="evidence" value="ECO:0007669"/>
    <property type="project" value="UniProtKB-UniRule"/>
</dbReference>
<organism evidence="8 9">
    <name type="scientific">Sulfuritortus calidifontis</name>
    <dbReference type="NCBI Taxonomy" id="1914471"/>
    <lineage>
        <taxon>Bacteria</taxon>
        <taxon>Pseudomonadati</taxon>
        <taxon>Pseudomonadota</taxon>
        <taxon>Betaproteobacteria</taxon>
        <taxon>Nitrosomonadales</taxon>
        <taxon>Thiobacillaceae</taxon>
        <taxon>Sulfuritortus</taxon>
    </lineage>
</organism>
<dbReference type="SUPFAM" id="SSF46785">
    <property type="entry name" value="Winged helix' DNA-binding domain"/>
    <property type="match status" value="1"/>
</dbReference>
<feature type="domain" description="BPL/LPL catalytic" evidence="7">
    <location>
        <begin position="76"/>
        <end position="252"/>
    </location>
</feature>
<evidence type="ECO:0000256" key="6">
    <source>
        <dbReference type="HAMAP-Rule" id="MF_00978"/>
    </source>
</evidence>
<dbReference type="InterPro" id="IPR013196">
    <property type="entry name" value="HTH_11"/>
</dbReference>
<dbReference type="Pfam" id="PF03099">
    <property type="entry name" value="BPL_LplA_LipB"/>
    <property type="match status" value="1"/>
</dbReference>
<dbReference type="Proteomes" id="UP000295135">
    <property type="component" value="Unassembled WGS sequence"/>
</dbReference>
<feature type="DNA-binding region" description="H-T-H motif" evidence="6">
    <location>
        <begin position="16"/>
        <end position="35"/>
    </location>
</feature>
<dbReference type="GO" id="GO:0005737">
    <property type="term" value="C:cytoplasm"/>
    <property type="evidence" value="ECO:0007669"/>
    <property type="project" value="TreeGrafter"/>
</dbReference>
<evidence type="ECO:0000256" key="3">
    <source>
        <dbReference type="ARBA" id="ARBA00022840"/>
    </source>
</evidence>
<keyword evidence="6" id="KW-0238">DNA-binding</keyword>
<keyword evidence="6" id="KW-0804">Transcription</keyword>
<comment type="function">
    <text evidence="6">Acts both as a biotin--[acetyl-CoA-carboxylase] ligase and a repressor.</text>
</comment>
<keyword evidence="1 6" id="KW-0436">Ligase</keyword>
<dbReference type="SUPFAM" id="SSF50037">
    <property type="entry name" value="C-terminal domain of transcriptional repressors"/>
    <property type="match status" value="1"/>
</dbReference>
<accession>A0A4R3JYJ5</accession>
<dbReference type="Gene3D" id="2.30.30.100">
    <property type="match status" value="1"/>
</dbReference>
<protein>
    <recommendedName>
        <fullName evidence="6">Bifunctional ligase/repressor BirA</fullName>
    </recommendedName>
    <alternativeName>
        <fullName evidence="6">Biotin--[acetyl-CoA-carboxylase] ligase</fullName>
        <ecNumber evidence="6">6.3.4.15</ecNumber>
    </alternativeName>
    <alternativeName>
        <fullName evidence="6">Biotin--protein ligase</fullName>
    </alternativeName>
    <alternativeName>
        <fullName evidence="6">Biotin-[acetyl-CoA carboxylase] synthetase</fullName>
    </alternativeName>
</protein>
<evidence type="ECO:0000256" key="1">
    <source>
        <dbReference type="ARBA" id="ARBA00022598"/>
    </source>
</evidence>
<evidence type="ECO:0000256" key="5">
    <source>
        <dbReference type="ARBA" id="ARBA00047846"/>
    </source>
</evidence>
<comment type="catalytic activity">
    <reaction evidence="5 6">
        <text>biotin + L-lysyl-[protein] + ATP = N(6)-biotinyl-L-lysyl-[protein] + AMP + diphosphate + H(+)</text>
        <dbReference type="Rhea" id="RHEA:11756"/>
        <dbReference type="Rhea" id="RHEA-COMP:9752"/>
        <dbReference type="Rhea" id="RHEA-COMP:10505"/>
        <dbReference type="ChEBI" id="CHEBI:15378"/>
        <dbReference type="ChEBI" id="CHEBI:29969"/>
        <dbReference type="ChEBI" id="CHEBI:30616"/>
        <dbReference type="ChEBI" id="CHEBI:33019"/>
        <dbReference type="ChEBI" id="CHEBI:57586"/>
        <dbReference type="ChEBI" id="CHEBI:83144"/>
        <dbReference type="ChEBI" id="CHEBI:456215"/>
        <dbReference type="EC" id="6.3.4.15"/>
    </reaction>
</comment>
<dbReference type="GO" id="GO:0006355">
    <property type="term" value="P:regulation of DNA-templated transcription"/>
    <property type="evidence" value="ECO:0007669"/>
    <property type="project" value="UniProtKB-UniRule"/>
</dbReference>
<name>A0A4R3JYJ5_9PROT</name>
<dbReference type="InterPro" id="IPR036388">
    <property type="entry name" value="WH-like_DNA-bd_sf"/>
</dbReference>
<feature type="binding site" evidence="6">
    <location>
        <position position="109"/>
    </location>
    <ligand>
        <name>biotin</name>
        <dbReference type="ChEBI" id="CHEBI:57586"/>
    </ligand>
</feature>
<dbReference type="InterPro" id="IPR030855">
    <property type="entry name" value="Bifunct_BirA"/>
</dbReference>
<evidence type="ECO:0000256" key="2">
    <source>
        <dbReference type="ARBA" id="ARBA00022741"/>
    </source>
</evidence>
<dbReference type="PROSITE" id="PS51733">
    <property type="entry name" value="BPL_LPL_CATALYTIC"/>
    <property type="match status" value="1"/>
</dbReference>
<dbReference type="PANTHER" id="PTHR12835:SF5">
    <property type="entry name" value="BIOTIN--PROTEIN LIGASE"/>
    <property type="match status" value="1"/>
</dbReference>
<keyword evidence="4 6" id="KW-0092">Biotin</keyword>
<dbReference type="InterPro" id="IPR008988">
    <property type="entry name" value="Transcriptional_repressor_C"/>
</dbReference>
<dbReference type="GO" id="GO:0005524">
    <property type="term" value="F:ATP binding"/>
    <property type="evidence" value="ECO:0007669"/>
    <property type="project" value="UniProtKB-UniRule"/>
</dbReference>
<comment type="caution">
    <text evidence="6">Lacks conserved residue(s) required for the propagation of feature annotation.</text>
</comment>